<dbReference type="Proteomes" id="UP000295083">
    <property type="component" value="Unassembled WGS sequence"/>
</dbReference>
<evidence type="ECO:0000313" key="4">
    <source>
        <dbReference type="EMBL" id="TDZ27108.1"/>
    </source>
</evidence>
<dbReference type="InterPro" id="IPR021765">
    <property type="entry name" value="UstYa-like"/>
</dbReference>
<keyword evidence="5" id="KW-1185">Reference proteome</keyword>
<comment type="caution">
    <text evidence="4">The sequence shown here is derived from an EMBL/GenBank/DDBJ whole genome shotgun (WGS) entry which is preliminary data.</text>
</comment>
<dbReference type="GO" id="GO:0043386">
    <property type="term" value="P:mycotoxin biosynthetic process"/>
    <property type="evidence" value="ECO:0007669"/>
    <property type="project" value="InterPro"/>
</dbReference>
<accession>A0A4R8PPI3</accession>
<dbReference type="PANTHER" id="PTHR33365:SF11">
    <property type="entry name" value="TAT PATHWAY SIGNAL SEQUENCE"/>
    <property type="match status" value="1"/>
</dbReference>
<evidence type="ECO:0000256" key="1">
    <source>
        <dbReference type="ARBA" id="ARBA00004685"/>
    </source>
</evidence>
<dbReference type="GO" id="GO:0016491">
    <property type="term" value="F:oxidoreductase activity"/>
    <property type="evidence" value="ECO:0007669"/>
    <property type="project" value="UniProtKB-KW"/>
</dbReference>
<dbReference type="AlphaFoldDB" id="A0A4R8PPI3"/>
<sequence>MSPMQKLAGLRRQWNEGAGADPLLSDKDDVDEDARVHDPNLERRRRWLDMCRSTVLSRRSILEAILLGFIVWLALARRASTEKSREEVAGDVTGVFPKFSQKIVTFQHDPDFVPEDGRKFFTNETKQKWLDLVPQGLGWIIVDHPQQYHSLPEPINGFGGPDQSVFTTSVTHQLHCLYGIAKAYSGLKADPSRHGERMPWHVNHCFDYLRQSIMCAGDLAVEGQEKTFPDGIIGSDGWDGKHVCRDYDEIYKFLDEHRATEDHWI</sequence>
<keyword evidence="2" id="KW-0560">Oxidoreductase</keyword>
<dbReference type="EMBL" id="QAPG01005164">
    <property type="protein sequence ID" value="TDZ27108.1"/>
    <property type="molecule type" value="Genomic_DNA"/>
</dbReference>
<proteinExistence type="inferred from homology"/>
<evidence type="ECO:0000256" key="2">
    <source>
        <dbReference type="ARBA" id="ARBA00023002"/>
    </source>
</evidence>
<gene>
    <name evidence="4" type="primary">ustYa-1</name>
    <name evidence="4" type="ORF">C8035_v012069</name>
</gene>
<name>A0A4R8PPI3_9PEZI</name>
<comment type="pathway">
    <text evidence="1">Mycotoxin biosynthesis.</text>
</comment>
<dbReference type="PANTHER" id="PTHR33365">
    <property type="entry name" value="YALI0B05434P"/>
    <property type="match status" value="1"/>
</dbReference>
<reference evidence="4 5" key="1">
    <citation type="submission" date="2018-11" db="EMBL/GenBank/DDBJ databases">
        <title>Genome sequence and assembly of Colletotrichum spinosum.</title>
        <authorList>
            <person name="Gan P."/>
            <person name="Shirasu K."/>
        </authorList>
    </citation>
    <scope>NUCLEOTIDE SEQUENCE [LARGE SCALE GENOMIC DNA]</scope>
    <source>
        <strain evidence="4 5">CBS 515.97</strain>
    </source>
</reference>
<dbReference type="Pfam" id="PF11807">
    <property type="entry name" value="UstYa"/>
    <property type="match status" value="1"/>
</dbReference>
<organism evidence="4 5">
    <name type="scientific">Colletotrichum spinosum</name>
    <dbReference type="NCBI Taxonomy" id="1347390"/>
    <lineage>
        <taxon>Eukaryota</taxon>
        <taxon>Fungi</taxon>
        <taxon>Dikarya</taxon>
        <taxon>Ascomycota</taxon>
        <taxon>Pezizomycotina</taxon>
        <taxon>Sordariomycetes</taxon>
        <taxon>Hypocreomycetidae</taxon>
        <taxon>Glomerellales</taxon>
        <taxon>Glomerellaceae</taxon>
        <taxon>Colletotrichum</taxon>
        <taxon>Colletotrichum orbiculare species complex</taxon>
    </lineage>
</organism>
<comment type="similarity">
    <text evidence="3">Belongs to the ustYa family.</text>
</comment>
<evidence type="ECO:0000313" key="5">
    <source>
        <dbReference type="Proteomes" id="UP000295083"/>
    </source>
</evidence>
<protein>
    <submittedName>
        <fullName evidence="4">Oxidase ustYa</fullName>
    </submittedName>
</protein>
<evidence type="ECO:0000256" key="3">
    <source>
        <dbReference type="ARBA" id="ARBA00035112"/>
    </source>
</evidence>